<dbReference type="WBParaSite" id="OFLC_0000793101-mRNA-1">
    <property type="protein sequence ID" value="OFLC_0000793101-mRNA-1"/>
    <property type="gene ID" value="OFLC_0000793101"/>
</dbReference>
<evidence type="ECO:0000313" key="3">
    <source>
        <dbReference type="WBParaSite" id="OFLC_0000793101-mRNA-1"/>
    </source>
</evidence>
<sequence>MLLFHDFRSLFRYLSLLFIIHHGKLKSRAAPVDGALIPSRVQDFRARYDHATDAIYIHWSYPDEVQREG</sequence>
<gene>
    <name evidence="1" type="ORF">OFLC_LOCUS7932</name>
</gene>
<evidence type="ECO:0000313" key="2">
    <source>
        <dbReference type="Proteomes" id="UP000267606"/>
    </source>
</evidence>
<dbReference type="AlphaFoldDB" id="A0A183HKC0"/>
<protein>
    <submittedName>
        <fullName evidence="3">DUF4912 domain-containing protein</fullName>
    </submittedName>
</protein>
<name>A0A183HKC0_9BILA</name>
<organism evidence="3">
    <name type="scientific">Onchocerca flexuosa</name>
    <dbReference type="NCBI Taxonomy" id="387005"/>
    <lineage>
        <taxon>Eukaryota</taxon>
        <taxon>Metazoa</taxon>
        <taxon>Ecdysozoa</taxon>
        <taxon>Nematoda</taxon>
        <taxon>Chromadorea</taxon>
        <taxon>Rhabditida</taxon>
        <taxon>Spirurina</taxon>
        <taxon>Spiruromorpha</taxon>
        <taxon>Filarioidea</taxon>
        <taxon>Onchocercidae</taxon>
        <taxon>Onchocerca</taxon>
    </lineage>
</organism>
<evidence type="ECO:0000313" key="1">
    <source>
        <dbReference type="EMBL" id="VDO53220.1"/>
    </source>
</evidence>
<keyword evidence="2" id="KW-1185">Reference proteome</keyword>
<proteinExistence type="predicted"/>
<dbReference type="EMBL" id="UZAJ01008616">
    <property type="protein sequence ID" value="VDO53220.1"/>
    <property type="molecule type" value="Genomic_DNA"/>
</dbReference>
<dbReference type="Proteomes" id="UP000267606">
    <property type="component" value="Unassembled WGS sequence"/>
</dbReference>
<accession>A0A183HKC0</accession>
<reference evidence="3" key="1">
    <citation type="submission" date="2016-06" db="UniProtKB">
        <authorList>
            <consortium name="WormBaseParasite"/>
        </authorList>
    </citation>
    <scope>IDENTIFICATION</scope>
</reference>
<reference evidence="1 2" key="2">
    <citation type="submission" date="2018-11" db="EMBL/GenBank/DDBJ databases">
        <authorList>
            <consortium name="Pathogen Informatics"/>
        </authorList>
    </citation>
    <scope>NUCLEOTIDE SEQUENCE [LARGE SCALE GENOMIC DNA]</scope>
</reference>